<evidence type="ECO:0000313" key="7">
    <source>
        <dbReference type="Proteomes" id="UP000199410"/>
    </source>
</evidence>
<dbReference type="Pfam" id="PF25129">
    <property type="entry name" value="Pyr4-TMTC"/>
    <property type="match status" value="1"/>
</dbReference>
<feature type="transmembrane region" description="Helical" evidence="5">
    <location>
        <begin position="39"/>
        <end position="58"/>
    </location>
</feature>
<evidence type="ECO:0000313" key="6">
    <source>
        <dbReference type="EMBL" id="SER32175.1"/>
    </source>
</evidence>
<accession>A0A1H9N943</accession>
<comment type="subcellular location">
    <subcellularLocation>
        <location evidence="1">Membrane</location>
        <topology evidence="1">Multi-pass membrane protein</topology>
    </subcellularLocation>
</comment>
<feature type="transmembrane region" description="Helical" evidence="5">
    <location>
        <begin position="126"/>
        <end position="144"/>
    </location>
</feature>
<dbReference type="EMBL" id="FOEL01000013">
    <property type="protein sequence ID" value="SER32175.1"/>
    <property type="molecule type" value="Genomic_DNA"/>
</dbReference>
<proteinExistence type="predicted"/>
<keyword evidence="2 5" id="KW-0812">Transmembrane</keyword>
<evidence type="ECO:0000256" key="3">
    <source>
        <dbReference type="ARBA" id="ARBA00022989"/>
    </source>
</evidence>
<dbReference type="Proteomes" id="UP000199410">
    <property type="component" value="Unassembled WGS sequence"/>
</dbReference>
<protein>
    <submittedName>
        <fullName evidence="6">Uncharacterized protein</fullName>
    </submittedName>
</protein>
<organism evidence="6 7">
    <name type="scientific">Lysinibacillus fusiformis</name>
    <dbReference type="NCBI Taxonomy" id="28031"/>
    <lineage>
        <taxon>Bacteria</taxon>
        <taxon>Bacillati</taxon>
        <taxon>Bacillota</taxon>
        <taxon>Bacilli</taxon>
        <taxon>Bacillales</taxon>
        <taxon>Bacillaceae</taxon>
        <taxon>Lysinibacillus</taxon>
    </lineage>
</organism>
<dbReference type="PANTHER" id="PTHR42038">
    <property type="match status" value="1"/>
</dbReference>
<name>A0A1H9N943_9BACI</name>
<gene>
    <name evidence="6" type="ORF">SAMN02787113_03549</name>
</gene>
<dbReference type="InterPro" id="IPR039020">
    <property type="entry name" value="PaxB-like"/>
</dbReference>
<feature type="transmembrane region" description="Helical" evidence="5">
    <location>
        <begin position="6"/>
        <end position="27"/>
    </location>
</feature>
<comment type="caution">
    <text evidence="6">The sequence shown here is derived from an EMBL/GenBank/DDBJ whole genome shotgun (WGS) entry which is preliminary data.</text>
</comment>
<feature type="transmembrane region" description="Helical" evidence="5">
    <location>
        <begin position="64"/>
        <end position="84"/>
    </location>
</feature>
<feature type="transmembrane region" description="Helical" evidence="5">
    <location>
        <begin position="180"/>
        <end position="199"/>
    </location>
</feature>
<evidence type="ECO:0000256" key="2">
    <source>
        <dbReference type="ARBA" id="ARBA00022692"/>
    </source>
</evidence>
<feature type="transmembrane region" description="Helical" evidence="5">
    <location>
        <begin position="156"/>
        <end position="174"/>
    </location>
</feature>
<sequence>MAQLDILLICQIGMGLFWIITYILVIYKGWKDKKYGMPMVAICANIAWEFIFTFLYPQNDLQRLITLTWLILDVVILMQFLRFAPPEYRRILSKKLLYASFLVTLIFSMLMILGIIHQFQDFEGKYAAFMQNLMMSGLFIGLLLRRGNLDGQSMGIAVCKMIGTLFAAVGFYLYFRTPFITIISIATFFYDCLYILLIYQMKRKLVAK</sequence>
<evidence type="ECO:0000256" key="5">
    <source>
        <dbReference type="SAM" id="Phobius"/>
    </source>
</evidence>
<reference evidence="6 7" key="1">
    <citation type="submission" date="2016-10" db="EMBL/GenBank/DDBJ databases">
        <authorList>
            <person name="Varghese N."/>
            <person name="Submissions S."/>
        </authorList>
    </citation>
    <scope>NUCLEOTIDE SEQUENCE [LARGE SCALE GENOMIC DNA]</scope>
    <source>
        <strain evidence="6 7">TC-13</strain>
    </source>
</reference>
<keyword evidence="4 5" id="KW-0472">Membrane</keyword>
<feature type="transmembrane region" description="Helical" evidence="5">
    <location>
        <begin position="96"/>
        <end position="120"/>
    </location>
</feature>
<keyword evidence="3 5" id="KW-1133">Transmembrane helix</keyword>
<dbReference type="GO" id="GO:0016829">
    <property type="term" value="F:lyase activity"/>
    <property type="evidence" value="ECO:0007669"/>
    <property type="project" value="InterPro"/>
</dbReference>
<dbReference type="RefSeq" id="WP_008176587.1">
    <property type="nucleotide sequence ID" value="NZ_BJOM01000001.1"/>
</dbReference>
<dbReference type="PANTHER" id="PTHR42038:SF2">
    <property type="entry name" value="TERPENE CYCLASE AUSL"/>
    <property type="match status" value="1"/>
</dbReference>
<evidence type="ECO:0000256" key="1">
    <source>
        <dbReference type="ARBA" id="ARBA00004141"/>
    </source>
</evidence>
<dbReference type="AlphaFoldDB" id="A0A1H9N943"/>
<dbReference type="GO" id="GO:0016020">
    <property type="term" value="C:membrane"/>
    <property type="evidence" value="ECO:0007669"/>
    <property type="project" value="UniProtKB-SubCell"/>
</dbReference>
<evidence type="ECO:0000256" key="4">
    <source>
        <dbReference type="ARBA" id="ARBA00023136"/>
    </source>
</evidence>